<proteinExistence type="predicted"/>
<accession>A0A9Q8V252</accession>
<evidence type="ECO:0000313" key="1">
    <source>
        <dbReference type="EMBL" id="UNH29420.1"/>
    </source>
</evidence>
<reference evidence="1" key="1">
    <citation type="submission" date="2022-03" db="EMBL/GenBank/DDBJ databases">
        <title>ESBL-producing Moellerella wisconsensis and Escherichia marmotae isolated from wild game meat.</title>
        <authorList>
            <person name="Biggel M."/>
        </authorList>
    </citation>
    <scope>NUCLEOTIDE SEQUENCE</scope>
    <source>
        <strain evidence="1">W51</strain>
    </source>
</reference>
<dbReference type="PROSITE" id="PS51257">
    <property type="entry name" value="PROKAR_LIPOPROTEIN"/>
    <property type="match status" value="1"/>
</dbReference>
<name>A0A9Q8V252_9GAMM</name>
<protein>
    <submittedName>
        <fullName evidence="1">Uncharacterized protein</fullName>
    </submittedName>
</protein>
<dbReference type="AlphaFoldDB" id="A0A9Q8V252"/>
<dbReference type="GeneID" id="79717283"/>
<dbReference type="Proteomes" id="UP000829116">
    <property type="component" value="Chromosome"/>
</dbReference>
<dbReference type="RefSeq" id="WP_047256165.1">
    <property type="nucleotide sequence ID" value="NZ_CAWMFK010000005.1"/>
</dbReference>
<sequence>MFSRNIFKIKAVILITLSGLWLSGCEQSLEPLAENGRFYFSYDGVGSLRFKIDQTVYTLHNQQTGSVKLAVGLHTLTLSNGEDIRFMVYPGNQGGIINPAKQTYYAYSYFQKLDNQRTRYRLPINSLKVNDYLVSGLIESSNALFIDNSLFKCHSPIGEKVSEIELGTTAVNDLKTKCLTHPELLDLLNNNDTLLSQLQITRDSSQTLNTITSAFDYRLSPPNFTDSGLQKQALSIIEIIKNFRQSPDAMQKTHYYDDYHGYISDMARIYSLLPDKKQNIDDKQRYADFMDQTGAIFGAGVLVMQ</sequence>
<gene>
    <name evidence="1" type="ORF">MNY72_08350</name>
</gene>
<dbReference type="EMBL" id="CP093245">
    <property type="protein sequence ID" value="UNH29420.1"/>
    <property type="molecule type" value="Genomic_DNA"/>
</dbReference>
<organism evidence="1 2">
    <name type="scientific">Moellerella wisconsensis</name>
    <dbReference type="NCBI Taxonomy" id="158849"/>
    <lineage>
        <taxon>Bacteria</taxon>
        <taxon>Pseudomonadati</taxon>
        <taxon>Pseudomonadota</taxon>
        <taxon>Gammaproteobacteria</taxon>
        <taxon>Enterobacterales</taxon>
        <taxon>Morganellaceae</taxon>
        <taxon>Moellerella</taxon>
    </lineage>
</organism>
<evidence type="ECO:0000313" key="2">
    <source>
        <dbReference type="Proteomes" id="UP000829116"/>
    </source>
</evidence>